<dbReference type="InterPro" id="IPR010998">
    <property type="entry name" value="Integrase_recombinase_N"/>
</dbReference>
<gene>
    <name evidence="5" type="ORF">RO03_05530</name>
</gene>
<organism evidence="5 6">
    <name type="scientific">Fusobacterium nucleatum subsp. nucleatum</name>
    <dbReference type="NCBI Taxonomy" id="76856"/>
    <lineage>
        <taxon>Bacteria</taxon>
        <taxon>Fusobacteriati</taxon>
        <taxon>Fusobacteriota</taxon>
        <taxon>Fusobacteriia</taxon>
        <taxon>Fusobacteriales</taxon>
        <taxon>Fusobacteriaceae</taxon>
        <taxon>Fusobacterium</taxon>
    </lineage>
</organism>
<dbReference type="OrthoDB" id="9816277at2"/>
<evidence type="ECO:0000256" key="3">
    <source>
        <dbReference type="PROSITE-ProRule" id="PRU01248"/>
    </source>
</evidence>
<accession>A0A0X3Y1Y7</accession>
<protein>
    <recommendedName>
        <fullName evidence="4">Core-binding (CB) domain-containing protein</fullName>
    </recommendedName>
</protein>
<dbReference type="SUPFAM" id="SSF56349">
    <property type="entry name" value="DNA breaking-rejoining enzymes"/>
    <property type="match status" value="1"/>
</dbReference>
<dbReference type="Proteomes" id="UP000054800">
    <property type="component" value="Unassembled WGS sequence"/>
</dbReference>
<comment type="caution">
    <text evidence="5">The sequence shown here is derived from an EMBL/GenBank/DDBJ whole genome shotgun (WGS) entry which is preliminary data.</text>
</comment>
<dbReference type="InterPro" id="IPR044068">
    <property type="entry name" value="CB"/>
</dbReference>
<keyword evidence="1 3" id="KW-0238">DNA-binding</keyword>
<dbReference type="EMBL" id="LMVH01000001">
    <property type="protein sequence ID" value="KUL98992.1"/>
    <property type="molecule type" value="Genomic_DNA"/>
</dbReference>
<dbReference type="GO" id="GO:0015074">
    <property type="term" value="P:DNA integration"/>
    <property type="evidence" value="ECO:0007669"/>
    <property type="project" value="InterPro"/>
</dbReference>
<dbReference type="InterPro" id="IPR013762">
    <property type="entry name" value="Integrase-like_cat_sf"/>
</dbReference>
<dbReference type="InterPro" id="IPR004107">
    <property type="entry name" value="Integrase_SAM-like_N"/>
</dbReference>
<feature type="domain" description="Core-binding (CB)" evidence="4">
    <location>
        <begin position="1"/>
        <end position="85"/>
    </location>
</feature>
<reference evidence="5 6" key="1">
    <citation type="submission" date="2015-10" db="EMBL/GenBank/DDBJ databases">
        <authorList>
            <person name="Gilbert D.G."/>
        </authorList>
    </citation>
    <scope>NUCLEOTIDE SEQUENCE [LARGE SCALE GENOMIC DNA]</scope>
    <source>
        <strain evidence="5 6">ChDC F311</strain>
    </source>
</reference>
<dbReference type="PROSITE" id="PS51900">
    <property type="entry name" value="CB"/>
    <property type="match status" value="1"/>
</dbReference>
<dbReference type="AlphaFoldDB" id="A0A0X3Y1Y7"/>
<keyword evidence="2" id="KW-0233">DNA recombination</keyword>
<dbReference type="Gene3D" id="1.10.150.130">
    <property type="match status" value="1"/>
</dbReference>
<evidence type="ECO:0000259" key="4">
    <source>
        <dbReference type="PROSITE" id="PS51900"/>
    </source>
</evidence>
<dbReference type="InterPro" id="IPR011010">
    <property type="entry name" value="DNA_brk_join_enz"/>
</dbReference>
<dbReference type="GO" id="GO:0003677">
    <property type="term" value="F:DNA binding"/>
    <property type="evidence" value="ECO:0007669"/>
    <property type="project" value="UniProtKB-UniRule"/>
</dbReference>
<dbReference type="Gene3D" id="1.10.443.10">
    <property type="entry name" value="Intergrase catalytic core"/>
    <property type="match status" value="1"/>
</dbReference>
<dbReference type="GO" id="GO:0006310">
    <property type="term" value="P:DNA recombination"/>
    <property type="evidence" value="ECO:0007669"/>
    <property type="project" value="UniProtKB-KW"/>
</dbReference>
<evidence type="ECO:0000313" key="6">
    <source>
        <dbReference type="Proteomes" id="UP000054800"/>
    </source>
</evidence>
<sequence>MEENNKFYLDLLSLQSEMSYREYSISTQTTYKRIVKEFLETTNKEVIDVKKEDVIRYLDNKLMTLSVNTVLVELNGLSFFFEEILGLNITENIRKYKRVFKTKDFITIEQFNILTASVPERERLMYMVLKELGLFFKEIVKIKVEDIDYQNVTISGRRVSKDLIKDLLGYAEKHELENEIFPLDLSTLWYWNKVNTKKYLGRVCNLDDMKHSLALELYIKQGKEEEAVEYLRLKNVYSLRQYYKRAGYQYFNY</sequence>
<dbReference type="Pfam" id="PF13495">
    <property type="entry name" value="Phage_int_SAM_4"/>
    <property type="match status" value="1"/>
</dbReference>
<proteinExistence type="predicted"/>
<dbReference type="RefSeq" id="WP_059222737.1">
    <property type="nucleotide sequence ID" value="NZ_LMVH01000001.1"/>
</dbReference>
<name>A0A0X3Y1Y7_FUSNC</name>
<evidence type="ECO:0000256" key="2">
    <source>
        <dbReference type="ARBA" id="ARBA00023172"/>
    </source>
</evidence>
<evidence type="ECO:0000256" key="1">
    <source>
        <dbReference type="ARBA" id="ARBA00023125"/>
    </source>
</evidence>
<evidence type="ECO:0000313" key="5">
    <source>
        <dbReference type="EMBL" id="KUL98992.1"/>
    </source>
</evidence>